<protein>
    <submittedName>
        <fullName evidence="1">Uncharacterized protein</fullName>
    </submittedName>
</protein>
<dbReference type="EMBL" id="CP157947">
    <property type="protein sequence ID" value="XBS71567.1"/>
    <property type="molecule type" value="Genomic_DNA"/>
</dbReference>
<sequence>MNFNDGIRPRFDRWNDIENAVKGYYNTNDIYMFRCGNDITNIPGNYYYLRNTAADFNQALANAKKLVTTARQRFNSALKKGNGELKYGNHISSYISKNLENEGCCHTQRS</sequence>
<proteinExistence type="predicted"/>
<evidence type="ECO:0000313" key="1">
    <source>
        <dbReference type="EMBL" id="XBS71567.1"/>
    </source>
</evidence>
<organism evidence="1">
    <name type="scientific">Acerihabitans sp. KWT182</name>
    <dbReference type="NCBI Taxonomy" id="3157919"/>
    <lineage>
        <taxon>Bacteria</taxon>
        <taxon>Pseudomonadati</taxon>
        <taxon>Pseudomonadota</taxon>
        <taxon>Gammaproteobacteria</taxon>
        <taxon>Enterobacterales</taxon>
        <taxon>Pectobacteriaceae</taxon>
        <taxon>Acerihabitans</taxon>
    </lineage>
</organism>
<name>A0AAU7QF61_9GAMM</name>
<accession>A0AAU7QF61</accession>
<reference evidence="1" key="1">
    <citation type="submission" date="2024-06" db="EMBL/GenBank/DDBJ databases">
        <authorList>
            <person name="Coelho C."/>
            <person name="Bento M."/>
            <person name="Garcia E."/>
            <person name="Camelo A."/>
            <person name="Brandao I."/>
            <person name="Espirito Santo C."/>
            <person name="Trovao J."/>
            <person name="Verissimo A."/>
            <person name="Costa J."/>
            <person name="Tiago I."/>
        </authorList>
    </citation>
    <scope>NUCLEOTIDE SEQUENCE</scope>
    <source>
        <strain evidence="1">KWT182</strain>
    </source>
</reference>
<gene>
    <name evidence="1" type="ORF">ABK905_11950</name>
</gene>
<dbReference type="AlphaFoldDB" id="A0AAU7QF61"/>